<dbReference type="AlphaFoldDB" id="A0A928VYS4"/>
<evidence type="ECO:0000313" key="1">
    <source>
        <dbReference type="EMBL" id="MBE9042104.1"/>
    </source>
</evidence>
<sequence length="133" mass="14962">MGELQHLTAWVKEQYPEGYLLTWLLTQPGLWWCDGEIYQAALLKDGDSLKQYIQKNEKNEMLRGISSKLKSDRDWQALATSLAQIFAIYQKELSQLQTQRLGQDLARQQGAVDSIAGTGGVQKPLPDPLTGNN</sequence>
<name>A0A928VYS4_9CYAN</name>
<gene>
    <name evidence="1" type="ORF">IQ235_15085</name>
</gene>
<evidence type="ECO:0000313" key="2">
    <source>
        <dbReference type="Proteomes" id="UP000621799"/>
    </source>
</evidence>
<keyword evidence="2" id="KW-1185">Reference proteome</keyword>
<protein>
    <submittedName>
        <fullName evidence="1">Uncharacterized protein</fullName>
    </submittedName>
</protein>
<comment type="caution">
    <text evidence="1">The sequence shown here is derived from an EMBL/GenBank/DDBJ whole genome shotgun (WGS) entry which is preliminary data.</text>
</comment>
<organism evidence="1 2">
    <name type="scientific">Zarconia navalis LEGE 11467</name>
    <dbReference type="NCBI Taxonomy" id="1828826"/>
    <lineage>
        <taxon>Bacteria</taxon>
        <taxon>Bacillati</taxon>
        <taxon>Cyanobacteriota</taxon>
        <taxon>Cyanophyceae</taxon>
        <taxon>Oscillatoriophycideae</taxon>
        <taxon>Oscillatoriales</taxon>
        <taxon>Oscillatoriales incertae sedis</taxon>
        <taxon>Zarconia</taxon>
        <taxon>Zarconia navalis</taxon>
    </lineage>
</organism>
<proteinExistence type="predicted"/>
<reference evidence="1" key="1">
    <citation type="submission" date="2020-10" db="EMBL/GenBank/DDBJ databases">
        <authorList>
            <person name="Castelo-Branco R."/>
            <person name="Eusebio N."/>
            <person name="Adriana R."/>
            <person name="Vieira A."/>
            <person name="Brugerolle De Fraissinette N."/>
            <person name="Rezende De Castro R."/>
            <person name="Schneider M.P."/>
            <person name="Vasconcelos V."/>
            <person name="Leao P.N."/>
        </authorList>
    </citation>
    <scope>NUCLEOTIDE SEQUENCE</scope>
    <source>
        <strain evidence="1">LEGE 11467</strain>
    </source>
</reference>
<dbReference type="EMBL" id="JADEXN010000298">
    <property type="protein sequence ID" value="MBE9042104.1"/>
    <property type="molecule type" value="Genomic_DNA"/>
</dbReference>
<dbReference type="RefSeq" id="WP_264322282.1">
    <property type="nucleotide sequence ID" value="NZ_JADEXN010000298.1"/>
</dbReference>
<accession>A0A928VYS4</accession>
<dbReference type="Proteomes" id="UP000621799">
    <property type="component" value="Unassembled WGS sequence"/>
</dbReference>